<gene>
    <name evidence="1" type="ORF">LEP1GSC103_3895</name>
</gene>
<dbReference type="EMBL" id="AHNP02000003">
    <property type="protein sequence ID" value="EPG59507.1"/>
    <property type="molecule type" value="Genomic_DNA"/>
</dbReference>
<dbReference type="Proteomes" id="UP000014570">
    <property type="component" value="Unassembled WGS sequence"/>
</dbReference>
<evidence type="ECO:0000313" key="1">
    <source>
        <dbReference type="EMBL" id="EPG59507.1"/>
    </source>
</evidence>
<reference evidence="1 2" key="1">
    <citation type="submission" date="2013-04" db="EMBL/GenBank/DDBJ databases">
        <authorList>
            <person name="Harkins D.M."/>
            <person name="Durkin A.S."/>
            <person name="Brinkac L.M."/>
            <person name="Haft D.H."/>
            <person name="Selengut J.D."/>
            <person name="Sanka R."/>
            <person name="DePew J."/>
            <person name="Purushe J."/>
            <person name="Chanthongthip A."/>
            <person name="Lattana O."/>
            <person name="Phetsouvanh R."/>
            <person name="Newton P.N."/>
            <person name="Vinetz J.M."/>
            <person name="Sutton G.G."/>
            <person name="Nierman W.C."/>
            <person name="Fouts D.E."/>
        </authorList>
    </citation>
    <scope>NUCLEOTIDE SEQUENCE [LARGE SCALE GENOMIC DNA]</scope>
    <source>
        <strain evidence="1 2">UI 09931</strain>
    </source>
</reference>
<evidence type="ECO:0000313" key="2">
    <source>
        <dbReference type="Proteomes" id="UP000014570"/>
    </source>
</evidence>
<protein>
    <submittedName>
        <fullName evidence="1">Uncharacterized protein</fullName>
    </submittedName>
</protein>
<dbReference type="AlphaFoldDB" id="A0AAV3JG47"/>
<organism evidence="1 2">
    <name type="scientific">Leptospira borgpetersenii serovar Javanica str. UI 09931</name>
    <dbReference type="NCBI Taxonomy" id="1049767"/>
    <lineage>
        <taxon>Bacteria</taxon>
        <taxon>Pseudomonadati</taxon>
        <taxon>Spirochaetota</taxon>
        <taxon>Spirochaetia</taxon>
        <taxon>Leptospirales</taxon>
        <taxon>Leptospiraceae</taxon>
        <taxon>Leptospira</taxon>
    </lineage>
</organism>
<comment type="caution">
    <text evidence="1">The sequence shown here is derived from an EMBL/GenBank/DDBJ whole genome shotgun (WGS) entry which is preliminary data.</text>
</comment>
<sequence>MAFESPDGMSSTEGIGFLSQMGNSFKSILTGVILLPV</sequence>
<proteinExistence type="predicted"/>
<name>A0AAV3JG47_LEPBO</name>
<accession>A0AAV3JG47</accession>